<dbReference type="SUPFAM" id="SSF82153">
    <property type="entry name" value="FAS1 domain"/>
    <property type="match status" value="1"/>
</dbReference>
<proteinExistence type="predicted"/>
<accession>A0A7J5TT64</accession>
<gene>
    <name evidence="2" type="ORF">F5984_23210</name>
</gene>
<name>A0A7J5TT64_9BACT</name>
<sequence>MKTPFITLLITSALLGCNTESTTQNTDTGQETTATVAGQSAVQDDDSQKDVVKVAAGSPDHTTLVKAVQTAGLVDALSNAGPFTVFAPTNAAFDALPAGTVDDLLKPENKEKLADILQYHVSVAGYPLENLQDGQKINQVNGGDATISVKDGKYKINDANIVGTVKASNGIVHIIDKVILPPAK</sequence>
<reference evidence="2 3" key="1">
    <citation type="submission" date="2019-10" db="EMBL/GenBank/DDBJ databases">
        <title>Rudanella paleaurantiibacter sp. nov., isolated from sludge.</title>
        <authorList>
            <person name="Xu S.Q."/>
        </authorList>
    </citation>
    <scope>NUCLEOTIDE SEQUENCE [LARGE SCALE GENOMIC DNA]</scope>
    <source>
        <strain evidence="2 3">HX-22-17</strain>
    </source>
</reference>
<dbReference type="EMBL" id="WELI01000013">
    <property type="protein sequence ID" value="KAB7726827.1"/>
    <property type="molecule type" value="Genomic_DNA"/>
</dbReference>
<dbReference type="PROSITE" id="PS51257">
    <property type="entry name" value="PROKAR_LIPOPROTEIN"/>
    <property type="match status" value="1"/>
</dbReference>
<dbReference type="PANTHER" id="PTHR10900:SF77">
    <property type="entry name" value="FI19380P1"/>
    <property type="match status" value="1"/>
</dbReference>
<dbReference type="Gene3D" id="2.30.180.10">
    <property type="entry name" value="FAS1 domain"/>
    <property type="match status" value="1"/>
</dbReference>
<dbReference type="InterPro" id="IPR036378">
    <property type="entry name" value="FAS1_dom_sf"/>
</dbReference>
<dbReference type="SMART" id="SM00554">
    <property type="entry name" value="FAS1"/>
    <property type="match status" value="1"/>
</dbReference>
<dbReference type="InterPro" id="IPR050904">
    <property type="entry name" value="Adhesion/Biosynth-related"/>
</dbReference>
<dbReference type="RefSeq" id="WP_152126613.1">
    <property type="nucleotide sequence ID" value="NZ_WELI01000013.1"/>
</dbReference>
<dbReference type="PANTHER" id="PTHR10900">
    <property type="entry name" value="PERIOSTIN-RELATED"/>
    <property type="match status" value="1"/>
</dbReference>
<dbReference type="AlphaFoldDB" id="A0A7J5TT64"/>
<evidence type="ECO:0000313" key="3">
    <source>
        <dbReference type="Proteomes" id="UP000488299"/>
    </source>
</evidence>
<feature type="domain" description="FAS1" evidence="1">
    <location>
        <begin position="48"/>
        <end position="179"/>
    </location>
</feature>
<keyword evidence="3" id="KW-1185">Reference proteome</keyword>
<dbReference type="InterPro" id="IPR000782">
    <property type="entry name" value="FAS1_domain"/>
</dbReference>
<dbReference type="Pfam" id="PF02469">
    <property type="entry name" value="Fasciclin"/>
    <property type="match status" value="1"/>
</dbReference>
<organism evidence="2 3">
    <name type="scientific">Rudanella paleaurantiibacter</name>
    <dbReference type="NCBI Taxonomy" id="2614655"/>
    <lineage>
        <taxon>Bacteria</taxon>
        <taxon>Pseudomonadati</taxon>
        <taxon>Bacteroidota</taxon>
        <taxon>Cytophagia</taxon>
        <taxon>Cytophagales</taxon>
        <taxon>Cytophagaceae</taxon>
        <taxon>Rudanella</taxon>
    </lineage>
</organism>
<evidence type="ECO:0000313" key="2">
    <source>
        <dbReference type="EMBL" id="KAB7726827.1"/>
    </source>
</evidence>
<comment type="caution">
    <text evidence="2">The sequence shown here is derived from an EMBL/GenBank/DDBJ whole genome shotgun (WGS) entry which is preliminary data.</text>
</comment>
<dbReference type="Proteomes" id="UP000488299">
    <property type="component" value="Unassembled WGS sequence"/>
</dbReference>
<dbReference type="FunFam" id="2.30.180.10:FF:000032">
    <property type="entry name" value="Fasciclin domain-containing protein, putative"/>
    <property type="match status" value="1"/>
</dbReference>
<dbReference type="PROSITE" id="PS50213">
    <property type="entry name" value="FAS1"/>
    <property type="match status" value="1"/>
</dbReference>
<evidence type="ECO:0000259" key="1">
    <source>
        <dbReference type="PROSITE" id="PS50213"/>
    </source>
</evidence>
<protein>
    <submittedName>
        <fullName evidence="2">Fasciclin domain-containing protein</fullName>
    </submittedName>
</protein>
<dbReference type="GO" id="GO:0005615">
    <property type="term" value="C:extracellular space"/>
    <property type="evidence" value="ECO:0007669"/>
    <property type="project" value="TreeGrafter"/>
</dbReference>